<protein>
    <submittedName>
        <fullName evidence="2">Uncharacterized protein</fullName>
    </submittedName>
</protein>
<organism evidence="2">
    <name type="scientific">marine sediment metagenome</name>
    <dbReference type="NCBI Taxonomy" id="412755"/>
    <lineage>
        <taxon>unclassified sequences</taxon>
        <taxon>metagenomes</taxon>
        <taxon>ecological metagenomes</taxon>
    </lineage>
</organism>
<feature type="region of interest" description="Disordered" evidence="1">
    <location>
        <begin position="140"/>
        <end position="159"/>
    </location>
</feature>
<sequence length="159" mass="17582">MGLSDVQLLHHAVCVAGPAPATFELCTSTTREAQPPATNYQNGYVQLCLPPRNHQARHFNAPFNVLTRRPSYSATSPIRFPFAVVKVRSTRFTGTMSSFHIHFLSSATETPTCDARDLMSRYVIAFAMLQQSILRYLLSSPSPKPPHHDTLDAPLSGMP</sequence>
<proteinExistence type="predicted"/>
<accession>A0A0F9UXT8</accession>
<dbReference type="EMBL" id="LAZR01000763">
    <property type="protein sequence ID" value="KKN58423.1"/>
    <property type="molecule type" value="Genomic_DNA"/>
</dbReference>
<gene>
    <name evidence="2" type="ORF">LCGC14_0552360</name>
</gene>
<dbReference type="AlphaFoldDB" id="A0A0F9UXT8"/>
<evidence type="ECO:0000313" key="2">
    <source>
        <dbReference type="EMBL" id="KKN58423.1"/>
    </source>
</evidence>
<evidence type="ECO:0000256" key="1">
    <source>
        <dbReference type="SAM" id="MobiDB-lite"/>
    </source>
</evidence>
<comment type="caution">
    <text evidence="2">The sequence shown here is derived from an EMBL/GenBank/DDBJ whole genome shotgun (WGS) entry which is preliminary data.</text>
</comment>
<name>A0A0F9UXT8_9ZZZZ</name>
<reference evidence="2" key="1">
    <citation type="journal article" date="2015" name="Nature">
        <title>Complex archaea that bridge the gap between prokaryotes and eukaryotes.</title>
        <authorList>
            <person name="Spang A."/>
            <person name="Saw J.H."/>
            <person name="Jorgensen S.L."/>
            <person name="Zaremba-Niedzwiedzka K."/>
            <person name="Martijn J."/>
            <person name="Lind A.E."/>
            <person name="van Eijk R."/>
            <person name="Schleper C."/>
            <person name="Guy L."/>
            <person name="Ettema T.J."/>
        </authorList>
    </citation>
    <scope>NUCLEOTIDE SEQUENCE</scope>
</reference>